<evidence type="ECO:0000256" key="6">
    <source>
        <dbReference type="SAM" id="MobiDB-lite"/>
    </source>
</evidence>
<keyword evidence="4 7" id="KW-1133">Transmembrane helix</keyword>
<evidence type="ECO:0000256" key="2">
    <source>
        <dbReference type="ARBA" id="ARBA00022475"/>
    </source>
</evidence>
<dbReference type="PIRSF" id="PIRSF006060">
    <property type="entry name" value="AA_transporter"/>
    <property type="match status" value="1"/>
</dbReference>
<dbReference type="Proteomes" id="UP000327011">
    <property type="component" value="Unassembled WGS sequence"/>
</dbReference>
<dbReference type="GO" id="GO:0005886">
    <property type="term" value="C:plasma membrane"/>
    <property type="evidence" value="ECO:0007669"/>
    <property type="project" value="UniProtKB-SubCell"/>
</dbReference>
<evidence type="ECO:0000256" key="7">
    <source>
        <dbReference type="SAM" id="Phobius"/>
    </source>
</evidence>
<dbReference type="InterPro" id="IPR050367">
    <property type="entry name" value="APC_superfamily"/>
</dbReference>
<accession>A0A5J5JUU0</accession>
<keyword evidence="2" id="KW-1003">Cell membrane</keyword>
<comment type="caution">
    <text evidence="8">The sequence shown here is derived from an EMBL/GenBank/DDBJ whole genome shotgun (WGS) entry which is preliminary data.</text>
</comment>
<feature type="transmembrane region" description="Helical" evidence="7">
    <location>
        <begin position="305"/>
        <end position="334"/>
    </location>
</feature>
<feature type="compositionally biased region" description="Low complexity" evidence="6">
    <location>
        <begin position="9"/>
        <end position="21"/>
    </location>
</feature>
<dbReference type="PANTHER" id="PTHR42770">
    <property type="entry name" value="AMINO ACID TRANSPORTER-RELATED"/>
    <property type="match status" value="1"/>
</dbReference>
<evidence type="ECO:0000256" key="1">
    <source>
        <dbReference type="ARBA" id="ARBA00004651"/>
    </source>
</evidence>
<dbReference type="Gene3D" id="1.20.1740.10">
    <property type="entry name" value="Amino acid/polyamine transporter I"/>
    <property type="match status" value="1"/>
</dbReference>
<proteinExistence type="predicted"/>
<keyword evidence="3 7" id="KW-0812">Transmembrane</keyword>
<feature type="transmembrane region" description="Helical" evidence="7">
    <location>
        <begin position="73"/>
        <end position="96"/>
    </location>
</feature>
<dbReference type="GO" id="GO:0022857">
    <property type="term" value="F:transmembrane transporter activity"/>
    <property type="evidence" value="ECO:0007669"/>
    <property type="project" value="InterPro"/>
</dbReference>
<comment type="subcellular location">
    <subcellularLocation>
        <location evidence="1">Cell membrane</location>
        <topology evidence="1">Multi-pass membrane protein</topology>
    </subcellularLocation>
</comment>
<evidence type="ECO:0000313" key="9">
    <source>
        <dbReference type="Proteomes" id="UP000327011"/>
    </source>
</evidence>
<evidence type="ECO:0000313" key="8">
    <source>
        <dbReference type="EMBL" id="KAA9374830.1"/>
    </source>
</evidence>
<dbReference type="InterPro" id="IPR002293">
    <property type="entry name" value="AA/rel_permease1"/>
</dbReference>
<dbReference type="RefSeq" id="WP_150938269.1">
    <property type="nucleotide sequence ID" value="NZ_VYTZ01000014.1"/>
</dbReference>
<sequence length="520" mass="54221">MQTQPHQDSPQAAPGPGSSSALTDGGKTHSGDHGLKPNSLGAPAIAFYIIAAASPLTGVVGLVPIMIGLGNGAGTPGAFIIAAGILLLFAVGYLAMSRHVTNAGALYAYTTLGLGRVVGLGSAAVTVFAYSCIQFSLYGGFGYYLSSLLHDAAGLDVPWWVCAIVAMLACLALGLQGVHAGGVILGVLITLECTMLLTLGAGIVFSSDTAAASEGFSLTPFSIPTVFAAGVGVSVMLAHTTFIGFEGSAIYAEEARNPRRTIPRATYFAVVFMACVYALTSYLVINAIGVDDAQAVAQKESGNLIFFVADTVLGGWIAHTFQVLIITALFAAIVTFHNNLSRYLYALGRQGLVWNRLGHTRKVQKTPHVAATVQTISAAAVVAGFAIAGLDPYTTLFTWLAGIGTIGIVTAQILAGVAIFVFFRRNDVDKRRWHTVLAPLLAIAGLGSILVLALSSLDLLLGASQVLTWILIGLLILFGLLGSGYALWLRRSSRERYDRMQVMLTAGEAPSASVAGVRNT</sequence>
<feature type="transmembrane region" description="Helical" evidence="7">
    <location>
        <begin position="396"/>
        <end position="423"/>
    </location>
</feature>
<evidence type="ECO:0000256" key="4">
    <source>
        <dbReference type="ARBA" id="ARBA00022989"/>
    </source>
</evidence>
<name>A0A5J5JUU0_9ACTN</name>
<dbReference type="AlphaFoldDB" id="A0A5J5JUU0"/>
<keyword evidence="5 7" id="KW-0472">Membrane</keyword>
<evidence type="ECO:0000256" key="3">
    <source>
        <dbReference type="ARBA" id="ARBA00022692"/>
    </source>
</evidence>
<evidence type="ECO:0000256" key="5">
    <source>
        <dbReference type="ARBA" id="ARBA00023136"/>
    </source>
</evidence>
<feature type="transmembrane region" description="Helical" evidence="7">
    <location>
        <begin position="369"/>
        <end position="390"/>
    </location>
</feature>
<dbReference type="Pfam" id="PF13520">
    <property type="entry name" value="AA_permease_2"/>
    <property type="match status" value="1"/>
</dbReference>
<organism evidence="8 9">
    <name type="scientific">Microbispora cellulosiformans</name>
    <dbReference type="NCBI Taxonomy" id="2614688"/>
    <lineage>
        <taxon>Bacteria</taxon>
        <taxon>Bacillati</taxon>
        <taxon>Actinomycetota</taxon>
        <taxon>Actinomycetes</taxon>
        <taxon>Streptosporangiales</taxon>
        <taxon>Streptosporangiaceae</taxon>
        <taxon>Microbispora</taxon>
    </lineage>
</organism>
<feature type="region of interest" description="Disordered" evidence="6">
    <location>
        <begin position="1"/>
        <end position="34"/>
    </location>
</feature>
<feature type="transmembrane region" description="Helical" evidence="7">
    <location>
        <begin position="225"/>
        <end position="245"/>
    </location>
</feature>
<reference evidence="8 9" key="1">
    <citation type="submission" date="2019-09" db="EMBL/GenBank/DDBJ databases">
        <title>Screening of Novel Bioactive Compounds from Soil-Associated.</title>
        <authorList>
            <person name="Gong X."/>
        </authorList>
    </citation>
    <scope>NUCLEOTIDE SEQUENCE [LARGE SCALE GENOMIC DNA]</scope>
    <source>
        <strain evidence="8 9">Gxj-6</strain>
    </source>
</reference>
<feature type="transmembrane region" description="Helical" evidence="7">
    <location>
        <begin position="182"/>
        <end position="205"/>
    </location>
</feature>
<gene>
    <name evidence="8" type="ORF">F5972_29955</name>
</gene>
<feature type="transmembrane region" description="Helical" evidence="7">
    <location>
        <begin position="466"/>
        <end position="489"/>
    </location>
</feature>
<feature type="transmembrane region" description="Helical" evidence="7">
    <location>
        <begin position="265"/>
        <end position="285"/>
    </location>
</feature>
<feature type="transmembrane region" description="Helical" evidence="7">
    <location>
        <begin position="45"/>
        <end position="67"/>
    </location>
</feature>
<feature type="transmembrane region" description="Helical" evidence="7">
    <location>
        <begin position="435"/>
        <end position="454"/>
    </location>
</feature>
<dbReference type="EMBL" id="VYTZ01000014">
    <property type="protein sequence ID" value="KAA9374830.1"/>
    <property type="molecule type" value="Genomic_DNA"/>
</dbReference>
<dbReference type="PANTHER" id="PTHR42770:SF16">
    <property type="entry name" value="AMINO ACID PERMEASE"/>
    <property type="match status" value="1"/>
</dbReference>
<protein>
    <submittedName>
        <fullName evidence="8">APC family permease</fullName>
    </submittedName>
</protein>
<feature type="transmembrane region" description="Helical" evidence="7">
    <location>
        <begin position="117"/>
        <end position="137"/>
    </location>
</feature>
<feature type="transmembrane region" description="Helical" evidence="7">
    <location>
        <begin position="157"/>
        <end position="175"/>
    </location>
</feature>
<keyword evidence="9" id="KW-1185">Reference proteome</keyword>